<sequence length="44" mass="4856">MTAGGRFYGTGRRQTAFFLGSAAMKRLVEGKSLFFLFFEMNAAA</sequence>
<dbReference type="Proteomes" id="UP000190135">
    <property type="component" value="Unassembled WGS sequence"/>
</dbReference>
<accession>A0A1T4SWU5</accession>
<keyword evidence="2" id="KW-1185">Reference proteome</keyword>
<reference evidence="1 2" key="1">
    <citation type="submission" date="2017-02" db="EMBL/GenBank/DDBJ databases">
        <authorList>
            <person name="Peterson S.W."/>
        </authorList>
    </citation>
    <scope>NUCLEOTIDE SEQUENCE [LARGE SCALE GENOMIC DNA]</scope>
    <source>
        <strain evidence="1 2">USBA 369</strain>
    </source>
</reference>
<evidence type="ECO:0000313" key="2">
    <source>
        <dbReference type="Proteomes" id="UP000190135"/>
    </source>
</evidence>
<gene>
    <name evidence="1" type="ORF">SAMN05428963_11544</name>
</gene>
<dbReference type="EMBL" id="FUXL01000015">
    <property type="protein sequence ID" value="SKA32735.1"/>
    <property type="molecule type" value="Genomic_DNA"/>
</dbReference>
<proteinExistence type="predicted"/>
<protein>
    <submittedName>
        <fullName evidence="1">Uncharacterized protein</fullName>
    </submittedName>
</protein>
<evidence type="ECO:0000313" key="1">
    <source>
        <dbReference type="EMBL" id="SKA32735.1"/>
    </source>
</evidence>
<name>A0A1T4SWU5_9HYPH</name>
<organism evidence="1 2">
    <name type="scientific">Consotaella salsifontis</name>
    <dbReference type="NCBI Taxonomy" id="1365950"/>
    <lineage>
        <taxon>Bacteria</taxon>
        <taxon>Pseudomonadati</taxon>
        <taxon>Pseudomonadota</taxon>
        <taxon>Alphaproteobacteria</taxon>
        <taxon>Hyphomicrobiales</taxon>
        <taxon>Aurantimonadaceae</taxon>
        <taxon>Consotaella</taxon>
    </lineage>
</organism>
<dbReference type="AlphaFoldDB" id="A0A1T4SWU5"/>
<dbReference type="STRING" id="1365950.SAMN05428963_11544"/>